<feature type="compositionally biased region" description="Low complexity" evidence="1">
    <location>
        <begin position="625"/>
        <end position="642"/>
    </location>
</feature>
<dbReference type="EMBL" id="JAPWDV010000001">
    <property type="protein sequence ID" value="KAJ6224008.1"/>
    <property type="molecule type" value="Genomic_DNA"/>
</dbReference>
<feature type="region of interest" description="Disordered" evidence="1">
    <location>
        <begin position="486"/>
        <end position="509"/>
    </location>
</feature>
<feature type="compositionally biased region" description="Basic residues" evidence="1">
    <location>
        <begin position="665"/>
        <end position="680"/>
    </location>
</feature>
<feature type="compositionally biased region" description="Basic and acidic residues" evidence="1">
    <location>
        <begin position="650"/>
        <end position="664"/>
    </location>
</feature>
<accession>A0A9Q0MF99</accession>
<reference evidence="2" key="1">
    <citation type="submission" date="2022-12" db="EMBL/GenBank/DDBJ databases">
        <title>Genome assemblies of Blomia tropicalis.</title>
        <authorList>
            <person name="Cui Y."/>
        </authorList>
    </citation>
    <scope>NUCLEOTIDE SEQUENCE</scope>
    <source>
        <tissue evidence="2">Adult mites</tissue>
    </source>
</reference>
<feature type="compositionally biased region" description="Low complexity" evidence="1">
    <location>
        <begin position="305"/>
        <end position="320"/>
    </location>
</feature>
<keyword evidence="3" id="KW-1185">Reference proteome</keyword>
<protein>
    <submittedName>
        <fullName evidence="2">Uncharacterized protein</fullName>
    </submittedName>
</protein>
<comment type="caution">
    <text evidence="2">The sequence shown here is derived from an EMBL/GenBank/DDBJ whole genome shotgun (WGS) entry which is preliminary data.</text>
</comment>
<feature type="region of interest" description="Disordered" evidence="1">
    <location>
        <begin position="545"/>
        <end position="571"/>
    </location>
</feature>
<dbReference type="Proteomes" id="UP001142055">
    <property type="component" value="Chromosome 1"/>
</dbReference>
<feature type="compositionally biased region" description="Acidic residues" evidence="1">
    <location>
        <begin position="486"/>
        <end position="502"/>
    </location>
</feature>
<feature type="region of interest" description="Disordered" evidence="1">
    <location>
        <begin position="1"/>
        <end position="61"/>
    </location>
</feature>
<feature type="compositionally biased region" description="Low complexity" evidence="1">
    <location>
        <begin position="75"/>
        <end position="125"/>
    </location>
</feature>
<evidence type="ECO:0000256" key="1">
    <source>
        <dbReference type="SAM" id="MobiDB-lite"/>
    </source>
</evidence>
<dbReference type="AlphaFoldDB" id="A0A9Q0MF99"/>
<feature type="compositionally biased region" description="Low complexity" evidence="1">
    <location>
        <begin position="158"/>
        <end position="170"/>
    </location>
</feature>
<feature type="region of interest" description="Disordered" evidence="1">
    <location>
        <begin position="73"/>
        <end position="170"/>
    </location>
</feature>
<organism evidence="2 3">
    <name type="scientific">Blomia tropicalis</name>
    <name type="common">Mite</name>
    <dbReference type="NCBI Taxonomy" id="40697"/>
    <lineage>
        <taxon>Eukaryota</taxon>
        <taxon>Metazoa</taxon>
        <taxon>Ecdysozoa</taxon>
        <taxon>Arthropoda</taxon>
        <taxon>Chelicerata</taxon>
        <taxon>Arachnida</taxon>
        <taxon>Acari</taxon>
        <taxon>Acariformes</taxon>
        <taxon>Sarcoptiformes</taxon>
        <taxon>Astigmata</taxon>
        <taxon>Glycyphagoidea</taxon>
        <taxon>Echimyopodidae</taxon>
        <taxon>Blomia</taxon>
    </lineage>
</organism>
<feature type="compositionally biased region" description="Polar residues" evidence="1">
    <location>
        <begin position="133"/>
        <end position="144"/>
    </location>
</feature>
<proteinExistence type="predicted"/>
<feature type="compositionally biased region" description="Low complexity" evidence="1">
    <location>
        <begin position="716"/>
        <end position="742"/>
    </location>
</feature>
<name>A0A9Q0MF99_BLOTA</name>
<feature type="compositionally biased region" description="Polar residues" evidence="1">
    <location>
        <begin position="28"/>
        <end position="49"/>
    </location>
</feature>
<gene>
    <name evidence="2" type="ORF">RDWZM_002553</name>
</gene>
<feature type="region of interest" description="Disordered" evidence="1">
    <location>
        <begin position="597"/>
        <end position="683"/>
    </location>
</feature>
<evidence type="ECO:0000313" key="3">
    <source>
        <dbReference type="Proteomes" id="UP001142055"/>
    </source>
</evidence>
<feature type="region of interest" description="Disordered" evidence="1">
    <location>
        <begin position="716"/>
        <end position="755"/>
    </location>
</feature>
<feature type="compositionally biased region" description="Polar residues" evidence="1">
    <location>
        <begin position="607"/>
        <end position="624"/>
    </location>
</feature>
<evidence type="ECO:0000313" key="2">
    <source>
        <dbReference type="EMBL" id="KAJ6224008.1"/>
    </source>
</evidence>
<sequence>MSSDLAVDLAEPMAPMEPESPQPLPLTADSSRCTSPLSLQSDANGSVSSGDEHDDDENVSNTTLNLSLPIMKLANSGNNSNSNNNNNNNNTNSNGNSNNNNNSPYTLNSSKNNSSSMKQSMSPSMGAHHHHIINQSSDPNGSMRSNHKMKSDNNNHPSGSSSRGKSKMMTTSNDQMSFAADYASIPNPHSPEFVQLLLEYRQVLLDVLAKSILFADNESGDNTGNKSVTLPLKCSCGFTSKLSNQVTRSSTYVHQLELRFRSLMESTRANESKYTPKRPWFINSAPFGTAYPLSAKTSLLDKKQQQQQQQHSSSSSSRQSVAMGGKQVSMFRSGTSSPGKRIDLKTKKLVAQMQRNGSSFTNISRQMGINRKSARRVVSDRSFGMLEKKRESRIQKGMQARIHRVASQDRNIGRLNRMTDSMTNPILSKLVKQYAHSNVFAKGTNGLIVQNGGGPISVQELYHHDTIDDDMDMDEKEMIVDEDAYDDGDDEQDLEDEEDNANDDIPLKSGLDSSSIYPLALTKPYIKSRKNMSLIHGPYNGFNHQQVQQQQQSPQQMQQQAPMNNGNLSNSHLSLIQQSDRFKPYDMKMRHNTSADMLNTPHHRMSKSNQIVPQSNPSSKLYSAQQRQQQQQQQHQQQQQQHAIKLSNLSRHESRDHHRDSSNRDHHHHHHRVKSSKLGRHGNEHLSIKESIIVPEADKNNNTTLANCNLTISASNHHTNGSTGSNSSNGNQHSPNDSSSLLPPIPTSLADSNSDSEANLMARPFVDGFPAGIMNSLNPNRATKLTLEDFNVVWQLRSQHWTHNQIRKYFEQRGKSISKSSISRIMNGKQRNFQQFFNVIPSSL</sequence>
<feature type="region of interest" description="Disordered" evidence="1">
    <location>
        <begin position="298"/>
        <end position="341"/>
    </location>
</feature>